<dbReference type="EMBL" id="BLXT01005247">
    <property type="protein sequence ID" value="GFO20995.1"/>
    <property type="molecule type" value="Genomic_DNA"/>
</dbReference>
<protein>
    <submittedName>
        <fullName evidence="1">Uncharacterized protein</fullName>
    </submittedName>
</protein>
<comment type="caution">
    <text evidence="1">The sequence shown here is derived from an EMBL/GenBank/DDBJ whole genome shotgun (WGS) entry which is preliminary data.</text>
</comment>
<keyword evidence="2" id="KW-1185">Reference proteome</keyword>
<proteinExistence type="predicted"/>
<evidence type="ECO:0000313" key="1">
    <source>
        <dbReference type="EMBL" id="GFO20995.1"/>
    </source>
</evidence>
<dbReference type="AlphaFoldDB" id="A0AAV4BKE8"/>
<gene>
    <name evidence="1" type="ORF">PoB_004750000</name>
</gene>
<sequence length="134" mass="14927">MCVSKILSFRQQKGLFNVSLSKPNSRFVYFFAELNLLVSVWLGADGRANQRLTAPTGFRLSSLSTATHYCHDLSKRLHFCEIALVAFEPGSLRPRTRQATVPAPPVLESTFAPVPVAVESRLVQAQPRLRTRSV</sequence>
<dbReference type="Proteomes" id="UP000735302">
    <property type="component" value="Unassembled WGS sequence"/>
</dbReference>
<accession>A0AAV4BKE8</accession>
<reference evidence="1 2" key="1">
    <citation type="journal article" date="2021" name="Elife">
        <title>Chloroplast acquisition without the gene transfer in kleptoplastic sea slugs, Plakobranchus ocellatus.</title>
        <authorList>
            <person name="Maeda T."/>
            <person name="Takahashi S."/>
            <person name="Yoshida T."/>
            <person name="Shimamura S."/>
            <person name="Takaki Y."/>
            <person name="Nagai Y."/>
            <person name="Toyoda A."/>
            <person name="Suzuki Y."/>
            <person name="Arimoto A."/>
            <person name="Ishii H."/>
            <person name="Satoh N."/>
            <person name="Nishiyama T."/>
            <person name="Hasebe M."/>
            <person name="Maruyama T."/>
            <person name="Minagawa J."/>
            <person name="Obokata J."/>
            <person name="Shigenobu S."/>
        </authorList>
    </citation>
    <scope>NUCLEOTIDE SEQUENCE [LARGE SCALE GENOMIC DNA]</scope>
</reference>
<evidence type="ECO:0000313" key="2">
    <source>
        <dbReference type="Proteomes" id="UP000735302"/>
    </source>
</evidence>
<name>A0AAV4BKE8_9GAST</name>
<organism evidence="1 2">
    <name type="scientific">Plakobranchus ocellatus</name>
    <dbReference type="NCBI Taxonomy" id="259542"/>
    <lineage>
        <taxon>Eukaryota</taxon>
        <taxon>Metazoa</taxon>
        <taxon>Spiralia</taxon>
        <taxon>Lophotrochozoa</taxon>
        <taxon>Mollusca</taxon>
        <taxon>Gastropoda</taxon>
        <taxon>Heterobranchia</taxon>
        <taxon>Euthyneura</taxon>
        <taxon>Panpulmonata</taxon>
        <taxon>Sacoglossa</taxon>
        <taxon>Placobranchoidea</taxon>
        <taxon>Plakobranchidae</taxon>
        <taxon>Plakobranchus</taxon>
    </lineage>
</organism>